<reference evidence="1 2" key="1">
    <citation type="submission" date="2023-07" db="EMBL/GenBank/DDBJ databases">
        <authorList>
            <person name="Lian W.-H."/>
        </authorList>
    </citation>
    <scope>NUCLEOTIDE SEQUENCE [LARGE SCALE GENOMIC DNA]</scope>
    <source>
        <strain evidence="1 2">SYSU DXS3180</strain>
    </source>
</reference>
<evidence type="ECO:0000313" key="1">
    <source>
        <dbReference type="EMBL" id="MEX6691308.1"/>
    </source>
</evidence>
<name>A0ABV3ZQK8_9BACT</name>
<evidence type="ECO:0000313" key="2">
    <source>
        <dbReference type="Proteomes" id="UP001560573"/>
    </source>
</evidence>
<dbReference type="EMBL" id="JAULBC010000016">
    <property type="protein sequence ID" value="MEX6691308.1"/>
    <property type="molecule type" value="Genomic_DNA"/>
</dbReference>
<dbReference type="RefSeq" id="WP_369332725.1">
    <property type="nucleotide sequence ID" value="NZ_JAULBC010000016.1"/>
</dbReference>
<sequence length="171" mass="19602">MNTNIAEFIPEDFDASSRVWIYQSSRLFSMGEAFELESMMNKFLQSWNTHGTPVKGYANLLYGQFVILMADESATYVSGCSTDSSVRLIKEIEEKFNVTMFDRQMLAFVIKDKIQLLPLQQIPYAVQNNFITPGTLYFNNLVATKADLLSKWLVPVKDSWLAKKFKLEAEV</sequence>
<organism evidence="1 2">
    <name type="scientific">Danxiaibacter flavus</name>
    <dbReference type="NCBI Taxonomy" id="3049108"/>
    <lineage>
        <taxon>Bacteria</taxon>
        <taxon>Pseudomonadati</taxon>
        <taxon>Bacteroidota</taxon>
        <taxon>Chitinophagia</taxon>
        <taxon>Chitinophagales</taxon>
        <taxon>Chitinophagaceae</taxon>
        <taxon>Danxiaibacter</taxon>
    </lineage>
</organism>
<proteinExistence type="predicted"/>
<comment type="caution">
    <text evidence="1">The sequence shown here is derived from an EMBL/GenBank/DDBJ whole genome shotgun (WGS) entry which is preliminary data.</text>
</comment>
<dbReference type="Proteomes" id="UP001560573">
    <property type="component" value="Unassembled WGS sequence"/>
</dbReference>
<protein>
    <recommendedName>
        <fullName evidence="3">ABC transporter ATPase</fullName>
    </recommendedName>
</protein>
<keyword evidence="2" id="KW-1185">Reference proteome</keyword>
<evidence type="ECO:0008006" key="3">
    <source>
        <dbReference type="Google" id="ProtNLM"/>
    </source>
</evidence>
<accession>A0ABV3ZQK8</accession>
<gene>
    <name evidence="1" type="ORF">QTN47_27610</name>
</gene>